<dbReference type="Gene3D" id="3.40.50.2000">
    <property type="entry name" value="Glycogen Phosphorylase B"/>
    <property type="match status" value="1"/>
</dbReference>
<feature type="domain" description="Glycosyl transferase family 1" evidence="2">
    <location>
        <begin position="298"/>
        <end position="459"/>
    </location>
</feature>
<dbReference type="InterPro" id="IPR001296">
    <property type="entry name" value="Glyco_trans_1"/>
</dbReference>
<dbReference type="PANTHER" id="PTHR46401:SF2">
    <property type="entry name" value="GLYCOSYLTRANSFERASE WBBK-RELATED"/>
    <property type="match status" value="1"/>
</dbReference>
<organism evidence="3 4">
    <name type="scientific">Rhizosaccharibacter radicis</name>
    <dbReference type="NCBI Taxonomy" id="2782605"/>
    <lineage>
        <taxon>Bacteria</taxon>
        <taxon>Pseudomonadati</taxon>
        <taxon>Pseudomonadota</taxon>
        <taxon>Alphaproteobacteria</taxon>
        <taxon>Acetobacterales</taxon>
        <taxon>Acetobacteraceae</taxon>
        <taxon>Rhizosaccharibacter</taxon>
    </lineage>
</organism>
<protein>
    <submittedName>
        <fullName evidence="3">Glycosyltransferase family 4 protein</fullName>
    </submittedName>
</protein>
<name>A0ABT1VW84_9PROT</name>
<keyword evidence="1" id="KW-0808">Transferase</keyword>
<dbReference type="CDD" id="cd03809">
    <property type="entry name" value="GT4_MtfB-like"/>
    <property type="match status" value="1"/>
</dbReference>
<gene>
    <name evidence="3" type="ORF">NFI88_07015</name>
</gene>
<sequence length="487" mass="52557">MPLPGQGATPRPAIWIDVEDLFQYAEHNSRLSGIQRLAGELYRALRDQPDGPAIGFLRIDGSGRAFVPVGWDEVAAVLDGLSGGTGFRSAAVAAGRAPVPAVRRPGRVSRLARAAAKGVRSRLPPEAHGRVDRFKALQSGAIRSLGELRGALGMRSATMPAAPAVPFPGVPAVGGALKQLACPGDWLFSFGATWSNGRYGELLRAAREELGLRTAILFYDLIPLRRPEWCHHTLVEAFGDWIDGVLPELDLCLAISEATAADVRRCLAERRLPARPVLAIPIGTGFEVTTGAAPAKAATEVPPGTRYALYVSTIEARKNHSLLFRAWRRLLDEMPREEVPTLVFAGRIGWLVSDLMQQIENSDFLGGKLRIVADPSDEVLHGLYRDCLFTVFPSLFEGWGLPVSESLMLGKPCLASGTTSVPEAGGALARYFDPDELEELVRLLRTTLADPNDLAAWTARVQREFVPVPWSRTAQAVMAAIEAGAVA</sequence>
<dbReference type="PANTHER" id="PTHR46401">
    <property type="entry name" value="GLYCOSYLTRANSFERASE WBBK-RELATED"/>
    <property type="match status" value="1"/>
</dbReference>
<evidence type="ECO:0000256" key="1">
    <source>
        <dbReference type="ARBA" id="ARBA00022679"/>
    </source>
</evidence>
<dbReference type="Pfam" id="PF00534">
    <property type="entry name" value="Glycos_transf_1"/>
    <property type="match status" value="1"/>
</dbReference>
<dbReference type="Proteomes" id="UP001524547">
    <property type="component" value="Unassembled WGS sequence"/>
</dbReference>
<evidence type="ECO:0000259" key="2">
    <source>
        <dbReference type="Pfam" id="PF00534"/>
    </source>
</evidence>
<dbReference type="SUPFAM" id="SSF53756">
    <property type="entry name" value="UDP-Glycosyltransferase/glycogen phosphorylase"/>
    <property type="match status" value="1"/>
</dbReference>
<dbReference type="RefSeq" id="WP_422919341.1">
    <property type="nucleotide sequence ID" value="NZ_JAMZEJ010000004.1"/>
</dbReference>
<evidence type="ECO:0000313" key="3">
    <source>
        <dbReference type="EMBL" id="MCQ8240593.1"/>
    </source>
</evidence>
<dbReference type="EMBL" id="JAMZEJ010000004">
    <property type="protein sequence ID" value="MCQ8240593.1"/>
    <property type="molecule type" value="Genomic_DNA"/>
</dbReference>
<proteinExistence type="predicted"/>
<comment type="caution">
    <text evidence="3">The sequence shown here is derived from an EMBL/GenBank/DDBJ whole genome shotgun (WGS) entry which is preliminary data.</text>
</comment>
<accession>A0ABT1VW84</accession>
<evidence type="ECO:0000313" key="4">
    <source>
        <dbReference type="Proteomes" id="UP001524547"/>
    </source>
</evidence>
<reference evidence="3 4" key="1">
    <citation type="submission" date="2022-06" db="EMBL/GenBank/DDBJ databases">
        <title>Rhizosaccharibacter gen. nov. sp. nov. KSS12, endophytic bacteria isolated from sugarcane.</title>
        <authorList>
            <person name="Pitiwittayakul N."/>
        </authorList>
    </citation>
    <scope>NUCLEOTIDE SEQUENCE [LARGE SCALE GENOMIC DNA]</scope>
    <source>
        <strain evidence="3 4">KSS12</strain>
    </source>
</reference>
<keyword evidence="4" id="KW-1185">Reference proteome</keyword>